<organism evidence="3 4">
    <name type="scientific">Marinobacter oulmenensis</name>
    <dbReference type="NCBI Taxonomy" id="643747"/>
    <lineage>
        <taxon>Bacteria</taxon>
        <taxon>Pseudomonadati</taxon>
        <taxon>Pseudomonadota</taxon>
        <taxon>Gammaproteobacteria</taxon>
        <taxon>Pseudomonadales</taxon>
        <taxon>Marinobacteraceae</taxon>
        <taxon>Marinobacter</taxon>
    </lineage>
</organism>
<evidence type="ECO:0000259" key="2">
    <source>
        <dbReference type="Pfam" id="PF07589"/>
    </source>
</evidence>
<feature type="signal peptide" evidence="1">
    <location>
        <begin position="1"/>
        <end position="21"/>
    </location>
</feature>
<gene>
    <name evidence="3" type="ORF">HNR38_001160</name>
</gene>
<protein>
    <recommendedName>
        <fullName evidence="2">Ice-binding protein C-terminal domain-containing protein</fullName>
    </recommendedName>
</protein>
<dbReference type="EMBL" id="JACHFE010000002">
    <property type="protein sequence ID" value="MBB5320688.1"/>
    <property type="molecule type" value="Genomic_DNA"/>
</dbReference>
<accession>A0A840UIT5</accession>
<dbReference type="AlphaFoldDB" id="A0A840UIT5"/>
<evidence type="ECO:0000256" key="1">
    <source>
        <dbReference type="SAM" id="SignalP"/>
    </source>
</evidence>
<evidence type="ECO:0000313" key="4">
    <source>
        <dbReference type="Proteomes" id="UP000591735"/>
    </source>
</evidence>
<feature type="domain" description="Ice-binding protein C-terminal" evidence="2">
    <location>
        <begin position="240"/>
        <end position="263"/>
    </location>
</feature>
<feature type="chain" id="PRO_5032399244" description="Ice-binding protein C-terminal domain-containing protein" evidence="1">
    <location>
        <begin position="22"/>
        <end position="266"/>
    </location>
</feature>
<dbReference type="Pfam" id="PF07589">
    <property type="entry name" value="PEP-CTERM"/>
    <property type="match status" value="1"/>
</dbReference>
<evidence type="ECO:0000313" key="3">
    <source>
        <dbReference type="EMBL" id="MBB5320688.1"/>
    </source>
</evidence>
<dbReference type="Proteomes" id="UP000591735">
    <property type="component" value="Unassembled WGS sequence"/>
</dbReference>
<dbReference type="RefSeq" id="WP_183700692.1">
    <property type="nucleotide sequence ID" value="NZ_JACHFE010000002.1"/>
</dbReference>
<reference evidence="3 4" key="1">
    <citation type="submission" date="2020-08" db="EMBL/GenBank/DDBJ databases">
        <title>Genomic Encyclopedia of Type Strains, Phase IV (KMG-IV): sequencing the most valuable type-strain genomes for metagenomic binning, comparative biology and taxonomic classification.</title>
        <authorList>
            <person name="Goeker M."/>
        </authorList>
    </citation>
    <scope>NUCLEOTIDE SEQUENCE [LARGE SCALE GENOMIC DNA]</scope>
    <source>
        <strain evidence="3 4">DSM 22359</strain>
    </source>
</reference>
<keyword evidence="1" id="KW-0732">Signal</keyword>
<sequence>MKLRYAIAALGLGTFAMSAGATTVSGSSLQDGLDDLTQGGSFYDVNTGQYSPDEKWEITATGASASRLIFEIADWEGDASFGIYDVNNASNKLEIFGEDWDTWLGTVGGSCGTADTTCSPKMNLSFLQNDSVGEFSVLKQWYLGGIWYSESATFSSDTFGYYLDSGDGTLYSERDKNGGDDQMVTYRGDGVTEMDIFGGNDYDTFSENEFILAWEDMKTSNPNYDGDFSDFVVMVESVVPVPEPGTLALLGLGLAGLGAARRRQRA</sequence>
<keyword evidence="4" id="KW-1185">Reference proteome</keyword>
<comment type="caution">
    <text evidence="3">The sequence shown here is derived from an EMBL/GenBank/DDBJ whole genome shotgun (WGS) entry which is preliminary data.</text>
</comment>
<proteinExistence type="predicted"/>
<name>A0A840UIT5_9GAMM</name>
<dbReference type="NCBIfam" id="TIGR02595">
    <property type="entry name" value="PEP_CTERM"/>
    <property type="match status" value="1"/>
</dbReference>
<dbReference type="InterPro" id="IPR013424">
    <property type="entry name" value="Ice-binding_C"/>
</dbReference>